<name>A0A6C0ACR6_9ZZZZ</name>
<organism evidence="1">
    <name type="scientific">viral metagenome</name>
    <dbReference type="NCBI Taxonomy" id="1070528"/>
    <lineage>
        <taxon>unclassified sequences</taxon>
        <taxon>metagenomes</taxon>
        <taxon>organismal metagenomes</taxon>
    </lineage>
</organism>
<sequence length="146" mass="17405">MSLVKSSLKSNIKTFHKFRKAVNFTNKQNRRLSDTKIVNWIGPGRGKIYHKYSLLYEDSFKLWLHWNMSKYGRKVAENYAKKLFVRASKKYKNWHSGWEGHMIWVSQLLDQHFHVPNEPIVIEESTDDNKTSYSCTVITNTCFHYK</sequence>
<accession>A0A6C0ACR6</accession>
<proteinExistence type="predicted"/>
<evidence type="ECO:0000313" key="1">
    <source>
        <dbReference type="EMBL" id="QHS77516.1"/>
    </source>
</evidence>
<protein>
    <submittedName>
        <fullName evidence="1">Uncharacterized protein</fullName>
    </submittedName>
</protein>
<dbReference type="EMBL" id="MN740552">
    <property type="protein sequence ID" value="QHS77516.1"/>
    <property type="molecule type" value="Genomic_DNA"/>
</dbReference>
<reference evidence="1" key="1">
    <citation type="journal article" date="2020" name="Nature">
        <title>Giant virus diversity and host interactions through global metagenomics.</title>
        <authorList>
            <person name="Schulz F."/>
            <person name="Roux S."/>
            <person name="Paez-Espino D."/>
            <person name="Jungbluth S."/>
            <person name="Walsh D.A."/>
            <person name="Denef V.J."/>
            <person name="McMahon K.D."/>
            <person name="Konstantinidis K.T."/>
            <person name="Eloe-Fadrosh E.A."/>
            <person name="Kyrpides N.C."/>
            <person name="Woyke T."/>
        </authorList>
    </citation>
    <scope>NUCLEOTIDE SEQUENCE</scope>
    <source>
        <strain evidence="1">GVMAG-S-1004661-13</strain>
    </source>
</reference>
<dbReference type="AlphaFoldDB" id="A0A6C0ACR6"/>